<sequence length="194" mass="20873">MSSADWTLAASDLSTRSGATPRLRMVVKSSGALAFAPRSVELALDGSTAVVRQLNGDLIWLETAEYCAFPDGDQIRTSRYDTDSVPVPRNTGSEARALSSLNACLSWADAQLASGNLPRKSRHLGRKTLTSTAVAGTGHEFFINCDIETGIALKATGQLLRGPFTVEVEKLELGDFPRGMLEPIHLRDSRLEAP</sequence>
<accession>A0AAU7T591</accession>
<gene>
    <name evidence="1" type="ORF">ABN611_25375</name>
</gene>
<dbReference type="RefSeq" id="WP_350274735.1">
    <property type="nucleotide sequence ID" value="NZ_CP158165.1"/>
</dbReference>
<dbReference type="AlphaFoldDB" id="A0AAU7T591"/>
<dbReference type="EMBL" id="CP158165">
    <property type="protein sequence ID" value="XBV21885.1"/>
    <property type="molecule type" value="Genomic_DNA"/>
</dbReference>
<evidence type="ECO:0000313" key="1">
    <source>
        <dbReference type="EMBL" id="XBV21885.1"/>
    </source>
</evidence>
<name>A0AAU7T591_9ACTN</name>
<proteinExistence type="predicted"/>
<reference evidence="1" key="1">
    <citation type="submission" date="2024-06" db="EMBL/GenBank/DDBJ databases">
        <title>Kribbella sp. strain HUAS MG21 genome sequences.</title>
        <authorList>
            <person name="Mo P."/>
        </authorList>
    </citation>
    <scope>NUCLEOTIDE SEQUENCE</scope>
    <source>
        <strain evidence="1">HUAS MG21</strain>
    </source>
</reference>
<protein>
    <submittedName>
        <fullName evidence="1">Uncharacterized protein</fullName>
    </submittedName>
</protein>
<organism evidence="1">
    <name type="scientific">Kribbella sp. HUAS MG21</name>
    <dbReference type="NCBI Taxonomy" id="3160966"/>
    <lineage>
        <taxon>Bacteria</taxon>
        <taxon>Bacillati</taxon>
        <taxon>Actinomycetota</taxon>
        <taxon>Actinomycetes</taxon>
        <taxon>Propionibacteriales</taxon>
        <taxon>Kribbellaceae</taxon>
        <taxon>Kribbella</taxon>
    </lineage>
</organism>